<name>A0A507DE80_9FUNG</name>
<sequence>MYKKHIPIPSIHRIAGTPVSASCYPSMLWLRTVVVILLMPIQIHLALAVTDETYNLYAYKLGAKYENLIREFESMKEGNSLALENPEAEAHYDDNRVRLSFIEQCMSSDFPFGLAESTQAPDEFMTVAELIFKWHAHRLLYLLAQFNSLTKVRISDLHDEYLAADSPILHRDENRTKVFYGISRRLAAALPSLKRAHSSLEKAYRAILPLRIVEKTIRLEPGFRTSNEGTTQLLDDLDQENCASVSKALASEITRMIKAVCRDFDNDIKEDEEFSSPIENLVQARVMTSKQYIELIVKTSIPMPLPYVDRLRDLSKYFWKNPPTWMKVEFLVIIRQIHALAYQKLKYSILLLTDYLTSNGLSTESLNLSRLESARKMHLKDRITYQEALGQAWRDVNRNELQMYHGLVESALKNLQDYGMRSKEDAEQFLALHNVLSPVYPYMLAQVKGLPFWVPVALKTKAGKDTPPELLQFGLQYYDFVFRRAYHISQLFTHVPTLHQFLEEAHTKLNHYRQFISVAHVDAHLVPQLDELRIGSSNTDDRHASRTRTTTRSHRIDRPSSSSGQSSSGGYIGN</sequence>
<feature type="region of interest" description="Disordered" evidence="1">
    <location>
        <begin position="536"/>
        <end position="574"/>
    </location>
</feature>
<protein>
    <submittedName>
        <fullName evidence="2">Uncharacterized protein</fullName>
    </submittedName>
</protein>
<dbReference type="AlphaFoldDB" id="A0A507DE80"/>
<reference evidence="2 3" key="1">
    <citation type="journal article" date="2019" name="Sci. Rep.">
        <title>Comparative genomics of chytrid fungi reveal insights into the obligate biotrophic and pathogenic lifestyle of Synchytrium endobioticum.</title>
        <authorList>
            <person name="van de Vossenberg B.T.L.H."/>
            <person name="Warris S."/>
            <person name="Nguyen H.D.T."/>
            <person name="van Gent-Pelzer M.P.E."/>
            <person name="Joly D.L."/>
            <person name="van de Geest H.C."/>
            <person name="Bonants P.J.M."/>
            <person name="Smith D.S."/>
            <person name="Levesque C.A."/>
            <person name="van der Lee T.A.J."/>
        </authorList>
    </citation>
    <scope>NUCLEOTIDE SEQUENCE [LARGE SCALE GENOMIC DNA]</scope>
    <source>
        <strain evidence="2 3">MB42</strain>
    </source>
</reference>
<accession>A0A507DE80</accession>
<proteinExistence type="predicted"/>
<feature type="compositionally biased region" description="Low complexity" evidence="1">
    <location>
        <begin position="560"/>
        <end position="574"/>
    </location>
</feature>
<feature type="compositionally biased region" description="Basic residues" evidence="1">
    <location>
        <begin position="545"/>
        <end position="555"/>
    </location>
</feature>
<dbReference type="VEuPathDB" id="FungiDB:SeMB42_g02446"/>
<comment type="caution">
    <text evidence="2">The sequence shown here is derived from an EMBL/GenBank/DDBJ whole genome shotgun (WGS) entry which is preliminary data.</text>
</comment>
<evidence type="ECO:0000313" key="2">
    <source>
        <dbReference type="EMBL" id="TPX49883.1"/>
    </source>
</evidence>
<evidence type="ECO:0000256" key="1">
    <source>
        <dbReference type="SAM" id="MobiDB-lite"/>
    </source>
</evidence>
<organism evidence="2 3">
    <name type="scientific">Synchytrium endobioticum</name>
    <dbReference type="NCBI Taxonomy" id="286115"/>
    <lineage>
        <taxon>Eukaryota</taxon>
        <taxon>Fungi</taxon>
        <taxon>Fungi incertae sedis</taxon>
        <taxon>Chytridiomycota</taxon>
        <taxon>Chytridiomycota incertae sedis</taxon>
        <taxon>Chytridiomycetes</taxon>
        <taxon>Synchytriales</taxon>
        <taxon>Synchytriaceae</taxon>
        <taxon>Synchytrium</taxon>
    </lineage>
</organism>
<evidence type="ECO:0000313" key="3">
    <source>
        <dbReference type="Proteomes" id="UP000317494"/>
    </source>
</evidence>
<dbReference type="Proteomes" id="UP000317494">
    <property type="component" value="Unassembled WGS sequence"/>
</dbReference>
<keyword evidence="3" id="KW-1185">Reference proteome</keyword>
<dbReference type="EMBL" id="QEAN01000075">
    <property type="protein sequence ID" value="TPX49883.1"/>
    <property type="molecule type" value="Genomic_DNA"/>
</dbReference>
<gene>
    <name evidence="2" type="ORF">SeMB42_g02446</name>
</gene>